<dbReference type="InterPro" id="IPR020094">
    <property type="entry name" value="TruA/RsuA/RluB/E/F_N"/>
</dbReference>
<dbReference type="FunFam" id="3.30.70.580:FF:000001">
    <property type="entry name" value="tRNA pseudouridine synthase A"/>
    <property type="match status" value="1"/>
</dbReference>
<comment type="similarity">
    <text evidence="1 4 7">Belongs to the tRNA pseudouridine synthase TruA family.</text>
</comment>
<dbReference type="InterPro" id="IPR001406">
    <property type="entry name" value="PsdUridine_synth_TruA"/>
</dbReference>
<proteinExistence type="inferred from homology"/>
<accession>A0A0G3WGT5</accession>
<dbReference type="SUPFAM" id="SSF55120">
    <property type="entry name" value="Pseudouridine synthase"/>
    <property type="match status" value="1"/>
</dbReference>
<evidence type="ECO:0000256" key="4">
    <source>
        <dbReference type="HAMAP-Rule" id="MF_00171"/>
    </source>
</evidence>
<dbReference type="CDD" id="cd02570">
    <property type="entry name" value="PseudoU_synth_EcTruA"/>
    <property type="match status" value="1"/>
</dbReference>
<dbReference type="AlphaFoldDB" id="A0A0G3WGT5"/>
<feature type="domain" description="Pseudouridine synthase I TruA alpha/beta" evidence="8">
    <location>
        <begin position="147"/>
        <end position="244"/>
    </location>
</feature>
<comment type="function">
    <text evidence="4">Formation of pseudouridine at positions 38, 39 and 40 in the anticodon stem and loop of transfer RNAs.</text>
</comment>
<dbReference type="Proteomes" id="UP000035337">
    <property type="component" value="Chromosome"/>
</dbReference>
<dbReference type="EMBL" id="CP009498">
    <property type="protein sequence ID" value="AKL97886.1"/>
    <property type="molecule type" value="Genomic_DNA"/>
</dbReference>
<dbReference type="InterPro" id="IPR020097">
    <property type="entry name" value="PsdUridine_synth_TruA_a/b_dom"/>
</dbReference>
<dbReference type="EC" id="5.4.99.12" evidence="4"/>
<evidence type="ECO:0000256" key="3">
    <source>
        <dbReference type="ARBA" id="ARBA00023235"/>
    </source>
</evidence>
<evidence type="ECO:0000259" key="8">
    <source>
        <dbReference type="Pfam" id="PF01416"/>
    </source>
</evidence>
<evidence type="ECO:0000313" key="10">
    <source>
        <dbReference type="Proteomes" id="UP000035337"/>
    </source>
</evidence>
<gene>
    <name evidence="4 9" type="primary">truA</name>
    <name evidence="9" type="ORF">Epro_0507</name>
</gene>
<reference evidence="9 10" key="1">
    <citation type="submission" date="2014-09" db="EMBL/GenBank/DDBJ databases">
        <title>Complete genome sequence of Endomicrobium proavitum.</title>
        <authorList>
            <person name="Zheng H."/>
        </authorList>
    </citation>
    <scope>NUCLEOTIDE SEQUENCE [LARGE SCALE GENOMIC DNA]</scope>
    <source>
        <strain evidence="9 10">Rsa215</strain>
    </source>
</reference>
<dbReference type="Gene3D" id="3.30.70.660">
    <property type="entry name" value="Pseudouridine synthase I, catalytic domain, C-terminal subdomain"/>
    <property type="match status" value="1"/>
</dbReference>
<comment type="caution">
    <text evidence="4">Lacks conserved residue(s) required for the propagation of feature annotation.</text>
</comment>
<dbReference type="OrthoDB" id="9811823at2"/>
<dbReference type="PIRSF" id="PIRSF001430">
    <property type="entry name" value="tRNA_psdUrid_synth"/>
    <property type="match status" value="1"/>
</dbReference>
<dbReference type="Gene3D" id="3.30.70.580">
    <property type="entry name" value="Pseudouridine synthase I, catalytic domain, N-terminal subdomain"/>
    <property type="match status" value="1"/>
</dbReference>
<evidence type="ECO:0000256" key="5">
    <source>
        <dbReference type="PIRSR" id="PIRSR001430-1"/>
    </source>
</evidence>
<dbReference type="STRING" id="1408281.Epro_0507"/>
<evidence type="ECO:0000313" key="9">
    <source>
        <dbReference type="EMBL" id="AKL97886.1"/>
    </source>
</evidence>
<dbReference type="Pfam" id="PF01416">
    <property type="entry name" value="PseudoU_synth_1"/>
    <property type="match status" value="2"/>
</dbReference>
<dbReference type="PANTHER" id="PTHR11142">
    <property type="entry name" value="PSEUDOURIDYLATE SYNTHASE"/>
    <property type="match status" value="1"/>
</dbReference>
<keyword evidence="2 4" id="KW-0819">tRNA processing</keyword>
<dbReference type="NCBIfam" id="TIGR00071">
    <property type="entry name" value="hisT_truA"/>
    <property type="match status" value="1"/>
</dbReference>
<protein>
    <recommendedName>
        <fullName evidence="4">tRNA pseudouridine synthase A</fullName>
        <ecNumber evidence="4">5.4.99.12</ecNumber>
    </recommendedName>
    <alternativeName>
        <fullName evidence="4">tRNA pseudouridine(38-40) synthase</fullName>
    </alternativeName>
    <alternativeName>
        <fullName evidence="4">tRNA pseudouridylate synthase I</fullName>
    </alternativeName>
    <alternativeName>
        <fullName evidence="4">tRNA-uridine isomerase I</fullName>
    </alternativeName>
</protein>
<comment type="catalytic activity">
    <reaction evidence="4 7">
        <text>uridine(38/39/40) in tRNA = pseudouridine(38/39/40) in tRNA</text>
        <dbReference type="Rhea" id="RHEA:22376"/>
        <dbReference type="Rhea" id="RHEA-COMP:10085"/>
        <dbReference type="Rhea" id="RHEA-COMP:10087"/>
        <dbReference type="ChEBI" id="CHEBI:65314"/>
        <dbReference type="ChEBI" id="CHEBI:65315"/>
        <dbReference type="EC" id="5.4.99.12"/>
    </reaction>
</comment>
<sequence length="244" mass="27496">MPNFQLIIEYNGTNFNGWGKQPRLRTVCGELEKAFFAIFKTPVNITCAGRTDKGVHATGQCANIRLPDEILPEKLLLRLNSLLPTDINVKIVKAVNDCFDARKSAKSKTYTYIIYNSPIRSALQENRSWHVAQPLDIKLMKTAAKFLQAKRDCSAFDSYNSVFDYKIVDLQHVSISKNGNFITISVTADHFLYKMVRKMVGEIVKIGKKELPLAEFKSTVLSKNCSKSTKPAPPHGLYLTKVSY</sequence>
<dbReference type="InterPro" id="IPR020103">
    <property type="entry name" value="PsdUridine_synth_cat_dom_sf"/>
</dbReference>
<feature type="domain" description="Pseudouridine synthase I TruA alpha/beta" evidence="8">
    <location>
        <begin position="7"/>
        <end position="98"/>
    </location>
</feature>
<dbReference type="GO" id="GO:0160147">
    <property type="term" value="F:tRNA pseudouridine(38-40) synthase activity"/>
    <property type="evidence" value="ECO:0007669"/>
    <property type="project" value="UniProtKB-EC"/>
</dbReference>
<name>A0A0G3WGT5_9BACT</name>
<feature type="active site" description="Nucleophile" evidence="4 5">
    <location>
        <position position="52"/>
    </location>
</feature>
<keyword evidence="10" id="KW-1185">Reference proteome</keyword>
<dbReference type="RefSeq" id="WP_052570314.1">
    <property type="nucleotide sequence ID" value="NZ_CP009498.1"/>
</dbReference>
<dbReference type="KEGG" id="epo:Epro_0507"/>
<evidence type="ECO:0000256" key="7">
    <source>
        <dbReference type="RuleBase" id="RU003792"/>
    </source>
</evidence>
<organism evidence="9 10">
    <name type="scientific">Endomicrobium proavitum</name>
    <dbReference type="NCBI Taxonomy" id="1408281"/>
    <lineage>
        <taxon>Bacteria</taxon>
        <taxon>Pseudomonadati</taxon>
        <taxon>Elusimicrobiota</taxon>
        <taxon>Endomicrobiia</taxon>
        <taxon>Endomicrobiales</taxon>
        <taxon>Endomicrobiaceae</taxon>
        <taxon>Endomicrobium</taxon>
    </lineage>
</organism>
<dbReference type="GO" id="GO:0003723">
    <property type="term" value="F:RNA binding"/>
    <property type="evidence" value="ECO:0007669"/>
    <property type="project" value="InterPro"/>
</dbReference>
<dbReference type="GO" id="GO:0031119">
    <property type="term" value="P:tRNA pseudouridine synthesis"/>
    <property type="evidence" value="ECO:0007669"/>
    <property type="project" value="UniProtKB-UniRule"/>
</dbReference>
<comment type="subunit">
    <text evidence="4">Homodimer.</text>
</comment>
<dbReference type="PATRIC" id="fig|1408281.3.peg.521"/>
<keyword evidence="3 4" id="KW-0413">Isomerase</keyword>
<dbReference type="InterPro" id="IPR020095">
    <property type="entry name" value="PsdUridine_synth_TruA_C"/>
</dbReference>
<evidence type="ECO:0000256" key="6">
    <source>
        <dbReference type="PIRSR" id="PIRSR001430-2"/>
    </source>
</evidence>
<evidence type="ECO:0000256" key="1">
    <source>
        <dbReference type="ARBA" id="ARBA00009375"/>
    </source>
</evidence>
<feature type="binding site" evidence="4 6">
    <location>
        <position position="110"/>
    </location>
    <ligand>
        <name>substrate</name>
    </ligand>
</feature>
<dbReference type="HAMAP" id="MF_00171">
    <property type="entry name" value="TruA"/>
    <property type="match status" value="1"/>
</dbReference>
<evidence type="ECO:0000256" key="2">
    <source>
        <dbReference type="ARBA" id="ARBA00022694"/>
    </source>
</evidence>
<dbReference type="PANTHER" id="PTHR11142:SF0">
    <property type="entry name" value="TRNA PSEUDOURIDINE SYNTHASE-LIKE 1"/>
    <property type="match status" value="1"/>
</dbReference>